<dbReference type="Pfam" id="PF13408">
    <property type="entry name" value="Zn_ribbon_recom"/>
    <property type="match status" value="1"/>
</dbReference>
<dbReference type="PROSITE" id="PS00397">
    <property type="entry name" value="RECOMBINASES_1"/>
    <property type="match status" value="1"/>
</dbReference>
<dbReference type="CDD" id="cd00338">
    <property type="entry name" value="Ser_Recombinase"/>
    <property type="match status" value="1"/>
</dbReference>
<evidence type="ECO:0000256" key="2">
    <source>
        <dbReference type="ARBA" id="ARBA00023125"/>
    </source>
</evidence>
<dbReference type="GO" id="GO:0000150">
    <property type="term" value="F:DNA strand exchange activity"/>
    <property type="evidence" value="ECO:0007669"/>
    <property type="project" value="InterPro"/>
</dbReference>
<feature type="domain" description="Resolvase/invertase-type recombinase catalytic" evidence="7">
    <location>
        <begin position="6"/>
        <end position="151"/>
    </location>
</feature>
<dbReference type="Pfam" id="PF07508">
    <property type="entry name" value="Recombinase"/>
    <property type="match status" value="1"/>
</dbReference>
<dbReference type="PROSITE" id="PS51737">
    <property type="entry name" value="RECOMBINASE_DNA_BIND"/>
    <property type="match status" value="1"/>
</dbReference>
<dbReference type="InterPro" id="IPR006119">
    <property type="entry name" value="Resolv_N"/>
</dbReference>
<keyword evidence="2" id="KW-0238">DNA-binding</keyword>
<dbReference type="GO" id="GO:0015074">
    <property type="term" value="P:DNA integration"/>
    <property type="evidence" value="ECO:0007669"/>
    <property type="project" value="UniProtKB-KW"/>
</dbReference>
<dbReference type="SUPFAM" id="SSF53041">
    <property type="entry name" value="Resolvase-like"/>
    <property type="match status" value="1"/>
</dbReference>
<dbReference type="Gene3D" id="3.90.1750.20">
    <property type="entry name" value="Putative Large Serine Recombinase, Chain B, Domain 2"/>
    <property type="match status" value="1"/>
</dbReference>
<proteinExistence type="predicted"/>
<keyword evidence="3" id="KW-0233">DNA recombination</keyword>
<dbReference type="Pfam" id="PF00239">
    <property type="entry name" value="Resolvase"/>
    <property type="match status" value="1"/>
</dbReference>
<dbReference type="PANTHER" id="PTHR30461:SF23">
    <property type="entry name" value="DNA RECOMBINASE-RELATED"/>
    <property type="match status" value="1"/>
</dbReference>
<accession>A0A0B5KH99</accession>
<dbReference type="InterPro" id="IPR050639">
    <property type="entry name" value="SSR_resolvase"/>
</dbReference>
<keyword evidence="1" id="KW-0229">DNA integration</keyword>
<evidence type="ECO:0000256" key="5">
    <source>
        <dbReference type="PROSITE-ProRule" id="PRU10137"/>
    </source>
</evidence>
<name>A0A0B5KH99_9BACT</name>
<reference evidence="9" key="1">
    <citation type="journal article" date="2015" name="Environ. Microbiol.">
        <title>Pressure adaptation is linked to thermal adaptation in salt-saturated marine habitats.</title>
        <authorList>
            <consortium name="The MAMBA Consortium"/>
            <person name="Alcaide M."/>
            <person name="Stogios P.J."/>
            <person name="Lafraya A."/>
            <person name="Tchigvintsev A."/>
            <person name="Flick R."/>
            <person name="Bargiela R."/>
            <person name="Chernikova T.N."/>
            <person name="Reva O.N."/>
            <person name="Hai T."/>
            <person name="Leggewie C.C."/>
            <person name="Katzke N."/>
            <person name="La Cono V."/>
            <person name="Matesanz R."/>
            <person name="Jebbar M."/>
            <person name="Jaeger K.E."/>
            <person name="Yakimov M.M."/>
            <person name="Yakunin A.F."/>
            <person name="Golyshin P.N."/>
            <person name="Golyshina O.V."/>
            <person name="Savchenko A."/>
            <person name="Ferrer M."/>
        </authorList>
    </citation>
    <scope>NUCLEOTIDE SEQUENCE</scope>
</reference>
<dbReference type="PANTHER" id="PTHR30461">
    <property type="entry name" value="DNA-INVERTASE FROM LAMBDOID PROPHAGE"/>
    <property type="match status" value="1"/>
</dbReference>
<dbReference type="InterPro" id="IPR038109">
    <property type="entry name" value="DNA_bind_recomb_sf"/>
</dbReference>
<evidence type="ECO:0000256" key="3">
    <source>
        <dbReference type="ARBA" id="ARBA00023172"/>
    </source>
</evidence>
<dbReference type="Gene3D" id="3.40.50.1390">
    <property type="entry name" value="Resolvase, N-terminal catalytic domain"/>
    <property type="match status" value="1"/>
</dbReference>
<dbReference type="AlphaFoldDB" id="A0A0B5KH99"/>
<organism evidence="9">
    <name type="scientific">bacterium enrichment culture clone fosmid MGS-K1</name>
    <dbReference type="NCBI Taxonomy" id="1549356"/>
    <lineage>
        <taxon>Bacteria</taxon>
        <taxon>environmental samples</taxon>
    </lineage>
</organism>
<evidence type="ECO:0000256" key="1">
    <source>
        <dbReference type="ARBA" id="ARBA00022908"/>
    </source>
</evidence>
<evidence type="ECO:0000259" key="8">
    <source>
        <dbReference type="PROSITE" id="PS51737"/>
    </source>
</evidence>
<feature type="coiled-coil region" evidence="6">
    <location>
        <begin position="369"/>
        <end position="438"/>
    </location>
</feature>
<sequence>MDQIVTVALYCRVSTDMQEKERTIQSQLEALRKYAAERQYEIAREFLDEGYSGATLERPGLDHLRDALVSGDFQVVLIHSPDRLARKAVYQSLVIEEMERAQVKVEFLNHPVDDTPEGKMLLGMQGLFAEYERAKIAERNRRGKIYWARQGVFVGGRIPYGYQLVHRDHANGQRASLEVNEAEATTVRDMYRWLLEEQLSCRAMARRLVELEVPTQRGTRWRPSTVNTLLHSEAYKGIFHYRSSKDEWVPIPVPAIVDEGTWEAAQRQLHQNALYARRNNKHYSYLLRGLIRCPRCGATCIGVYSNGRRNYRCNQLDYLSAKNGKRCGGGWVKADPVENAVWDAVTGALKRPEVLMEEYRRRIKDHEASDTLDSERKQIEIALKQVKKKQDRITDAYMNEALEIGDYKGKMDELRQRKSQLEAQLANLDKRATQQLQEKEALSHLQSFCETVSQGLDNLSFEEKQQLLRLVVERIVVNSGTVHIEAIIPLSNVNLCPECENNRTNQGVPRG</sequence>
<keyword evidence="6" id="KW-0175">Coiled coil</keyword>
<feature type="active site" description="O-(5'-phospho-DNA)-serine intermediate" evidence="4 5">
    <location>
        <position position="14"/>
    </location>
</feature>
<dbReference type="PROSITE" id="PS51736">
    <property type="entry name" value="RECOMBINASES_3"/>
    <property type="match status" value="1"/>
</dbReference>
<evidence type="ECO:0000313" key="9">
    <source>
        <dbReference type="EMBL" id="AJG38137.1"/>
    </source>
</evidence>
<dbReference type="GO" id="GO:0003677">
    <property type="term" value="F:DNA binding"/>
    <property type="evidence" value="ECO:0007669"/>
    <property type="project" value="UniProtKB-KW"/>
</dbReference>
<dbReference type="InterPro" id="IPR025827">
    <property type="entry name" value="Zn_ribbon_recom_dom"/>
</dbReference>
<feature type="domain" description="Recombinase" evidence="8">
    <location>
        <begin position="159"/>
        <end position="275"/>
    </location>
</feature>
<evidence type="ECO:0000259" key="7">
    <source>
        <dbReference type="PROSITE" id="PS51736"/>
    </source>
</evidence>
<dbReference type="SMART" id="SM00857">
    <property type="entry name" value="Resolvase"/>
    <property type="match status" value="1"/>
</dbReference>
<protein>
    <submittedName>
        <fullName evidence="9">Putative invertase</fullName>
    </submittedName>
</protein>
<evidence type="ECO:0000256" key="6">
    <source>
        <dbReference type="SAM" id="Coils"/>
    </source>
</evidence>
<dbReference type="EMBL" id="KF831421">
    <property type="protein sequence ID" value="AJG38137.1"/>
    <property type="molecule type" value="Genomic_DNA"/>
</dbReference>
<evidence type="ECO:0000256" key="4">
    <source>
        <dbReference type="PIRSR" id="PIRSR606118-50"/>
    </source>
</evidence>
<dbReference type="InterPro" id="IPR006118">
    <property type="entry name" value="Recombinase_CS"/>
</dbReference>
<dbReference type="InterPro" id="IPR011109">
    <property type="entry name" value="DNA_bind_recombinase_dom"/>
</dbReference>
<dbReference type="InterPro" id="IPR036162">
    <property type="entry name" value="Resolvase-like_N_sf"/>
</dbReference>